<dbReference type="NCBIfam" id="TIGR00002">
    <property type="entry name" value="S16"/>
    <property type="match status" value="1"/>
</dbReference>
<comment type="similarity">
    <text evidence="3">Belongs to the bacterial ribosomal protein bS16 family.</text>
</comment>
<dbReference type="GO" id="GO:0005737">
    <property type="term" value="C:cytoplasm"/>
    <property type="evidence" value="ECO:0007669"/>
    <property type="project" value="UniProtKB-ARBA"/>
</dbReference>
<keyword evidence="2 3" id="KW-0687">Ribonucleoprotein</keyword>
<dbReference type="HAMAP" id="MF_00385">
    <property type="entry name" value="Ribosomal_bS16"/>
    <property type="match status" value="1"/>
</dbReference>
<feature type="region of interest" description="Disordered" evidence="4">
    <location>
        <begin position="144"/>
        <end position="194"/>
    </location>
</feature>
<reference evidence="5" key="2">
    <citation type="journal article" date="2021" name="PeerJ">
        <title>Extensive microbial diversity within the chicken gut microbiome revealed by metagenomics and culture.</title>
        <authorList>
            <person name="Gilroy R."/>
            <person name="Ravi A."/>
            <person name="Getino M."/>
            <person name="Pursley I."/>
            <person name="Horton D.L."/>
            <person name="Alikhan N.F."/>
            <person name="Baker D."/>
            <person name="Gharbi K."/>
            <person name="Hall N."/>
            <person name="Watson M."/>
            <person name="Adriaenssens E.M."/>
            <person name="Foster-Nyarko E."/>
            <person name="Jarju S."/>
            <person name="Secka A."/>
            <person name="Antonio M."/>
            <person name="Oren A."/>
            <person name="Chaudhuri R.R."/>
            <person name="La Ragione R."/>
            <person name="Hildebrand F."/>
            <person name="Pallen M.J."/>
        </authorList>
    </citation>
    <scope>NUCLEOTIDE SEQUENCE</scope>
    <source>
        <strain evidence="5">B3-2255</strain>
    </source>
</reference>
<dbReference type="EMBL" id="JADILY010000018">
    <property type="protein sequence ID" value="MBO8481103.1"/>
    <property type="molecule type" value="Genomic_DNA"/>
</dbReference>
<dbReference type="AlphaFoldDB" id="A0A9D9IYL5"/>
<gene>
    <name evidence="3" type="primary">rpsP</name>
    <name evidence="5" type="ORF">IAC87_00985</name>
</gene>
<reference evidence="5" key="1">
    <citation type="submission" date="2020-10" db="EMBL/GenBank/DDBJ databases">
        <authorList>
            <person name="Gilroy R."/>
        </authorList>
    </citation>
    <scope>NUCLEOTIDE SEQUENCE</scope>
    <source>
        <strain evidence="5">B3-2255</strain>
    </source>
</reference>
<evidence type="ECO:0000256" key="3">
    <source>
        <dbReference type="HAMAP-Rule" id="MF_00385"/>
    </source>
</evidence>
<dbReference type="NCBIfam" id="NF011094">
    <property type="entry name" value="PRK14521.1"/>
    <property type="match status" value="1"/>
</dbReference>
<proteinExistence type="inferred from homology"/>
<evidence type="ECO:0000256" key="1">
    <source>
        <dbReference type="ARBA" id="ARBA00022980"/>
    </source>
</evidence>
<evidence type="ECO:0000256" key="2">
    <source>
        <dbReference type="ARBA" id="ARBA00023274"/>
    </source>
</evidence>
<feature type="compositionally biased region" description="Basic and acidic residues" evidence="4">
    <location>
        <begin position="144"/>
        <end position="184"/>
    </location>
</feature>
<comment type="caution">
    <text evidence="5">The sequence shown here is derived from an EMBL/GenBank/DDBJ whole genome shotgun (WGS) entry which is preliminary data.</text>
</comment>
<dbReference type="PANTHER" id="PTHR12919:SF20">
    <property type="entry name" value="SMALL RIBOSOMAL SUBUNIT PROTEIN BS16M"/>
    <property type="match status" value="1"/>
</dbReference>
<dbReference type="Gene3D" id="3.30.1320.10">
    <property type="match status" value="1"/>
</dbReference>
<evidence type="ECO:0000256" key="4">
    <source>
        <dbReference type="SAM" id="MobiDB-lite"/>
    </source>
</evidence>
<dbReference type="InterPro" id="IPR020592">
    <property type="entry name" value="Ribosomal_bS16_CS"/>
</dbReference>
<dbReference type="GO" id="GO:0015935">
    <property type="term" value="C:small ribosomal subunit"/>
    <property type="evidence" value="ECO:0007669"/>
    <property type="project" value="TreeGrafter"/>
</dbReference>
<dbReference type="InterPro" id="IPR000307">
    <property type="entry name" value="Ribosomal_bS16"/>
</dbReference>
<dbReference type="Proteomes" id="UP000823772">
    <property type="component" value="Unassembled WGS sequence"/>
</dbReference>
<organism evidence="5 6">
    <name type="scientific">Candidatus Merdivivens faecigallinarum</name>
    <dbReference type="NCBI Taxonomy" id="2840871"/>
    <lineage>
        <taxon>Bacteria</taxon>
        <taxon>Pseudomonadati</taxon>
        <taxon>Bacteroidota</taxon>
        <taxon>Bacteroidia</taxon>
        <taxon>Bacteroidales</taxon>
        <taxon>Muribaculaceae</taxon>
        <taxon>Muribaculaceae incertae sedis</taxon>
        <taxon>Candidatus Merdivivens</taxon>
    </lineage>
</organism>
<accession>A0A9D9IYL5</accession>
<dbReference type="GO" id="GO:0003735">
    <property type="term" value="F:structural constituent of ribosome"/>
    <property type="evidence" value="ECO:0007669"/>
    <property type="project" value="InterPro"/>
</dbReference>
<dbReference type="InterPro" id="IPR023803">
    <property type="entry name" value="Ribosomal_bS16_dom_sf"/>
</dbReference>
<sequence>MAVKIRLSRHGKKNFAFFHIVVADSRAPRDGRFIEQIGTYNPNTDPATVVLKADRALAWLNVGAQPTDTARSILSHEGVLLRKHLQIGVAKGAISQEEADRRFNEWKAQRDAKLQSKKDSINAQNAEKAKAAFEAEAKVNQERAEAIAKRKAEEAAAKAAEEAAAKAAEEAEKAAEEEAAKATEESASEGTAEA</sequence>
<keyword evidence="1 3" id="KW-0689">Ribosomal protein</keyword>
<protein>
    <recommendedName>
        <fullName evidence="3">Small ribosomal subunit protein bS16</fullName>
    </recommendedName>
</protein>
<name>A0A9D9IYL5_9BACT</name>
<dbReference type="PROSITE" id="PS00732">
    <property type="entry name" value="RIBOSOMAL_S16"/>
    <property type="match status" value="1"/>
</dbReference>
<evidence type="ECO:0000313" key="6">
    <source>
        <dbReference type="Proteomes" id="UP000823772"/>
    </source>
</evidence>
<dbReference type="SUPFAM" id="SSF54565">
    <property type="entry name" value="Ribosomal protein S16"/>
    <property type="match status" value="1"/>
</dbReference>
<evidence type="ECO:0000313" key="5">
    <source>
        <dbReference type="EMBL" id="MBO8481103.1"/>
    </source>
</evidence>
<dbReference type="PANTHER" id="PTHR12919">
    <property type="entry name" value="30S RIBOSOMAL PROTEIN S16"/>
    <property type="match status" value="1"/>
</dbReference>
<dbReference type="GO" id="GO:0006412">
    <property type="term" value="P:translation"/>
    <property type="evidence" value="ECO:0007669"/>
    <property type="project" value="UniProtKB-UniRule"/>
</dbReference>
<dbReference type="Pfam" id="PF00886">
    <property type="entry name" value="Ribosomal_S16"/>
    <property type="match status" value="1"/>
</dbReference>